<dbReference type="InterPro" id="IPR011711">
    <property type="entry name" value="GntR_C"/>
</dbReference>
<dbReference type="Proteomes" id="UP000694308">
    <property type="component" value="Unassembled WGS sequence"/>
</dbReference>
<evidence type="ECO:0000313" key="6">
    <source>
        <dbReference type="Proteomes" id="UP000694308"/>
    </source>
</evidence>
<feature type="domain" description="HTH gntR-type" evidence="4">
    <location>
        <begin position="10"/>
        <end position="76"/>
    </location>
</feature>
<comment type="caution">
    <text evidence="5">The sequence shown here is derived from an EMBL/GenBank/DDBJ whole genome shotgun (WGS) entry which is preliminary data.</text>
</comment>
<protein>
    <submittedName>
        <fullName evidence="5">GntR family transcriptional regulator</fullName>
    </submittedName>
</protein>
<dbReference type="InterPro" id="IPR000524">
    <property type="entry name" value="Tscrpt_reg_HTH_GntR"/>
</dbReference>
<dbReference type="SMART" id="SM00895">
    <property type="entry name" value="FCD"/>
    <property type="match status" value="1"/>
</dbReference>
<evidence type="ECO:0000256" key="3">
    <source>
        <dbReference type="ARBA" id="ARBA00023163"/>
    </source>
</evidence>
<evidence type="ECO:0000313" key="5">
    <source>
        <dbReference type="EMBL" id="MBV7274706.1"/>
    </source>
</evidence>
<keyword evidence="6" id="KW-1185">Reference proteome</keyword>
<sequence>MNKFIIKKEKSYYEQAYESIKQMIFNKVFESGENISDTKLSEQFNISRSPIREALRSLEKEGLLIKDGKRFKVYEPTKEDVAELFECREALEFMAVRLAVERANDDELSELEMVLKKAENVLEKTDPDWDENIILINTQFHDLILKYSKNTRIQNQLNTLNSLIYFYRTINLSEKNRCDEIHAQHVEILEFMKRRDIKKASESMLKHIEDDLSHIQKLIDK</sequence>
<dbReference type="SMART" id="SM00345">
    <property type="entry name" value="HTH_GNTR"/>
    <property type="match status" value="1"/>
</dbReference>
<evidence type="ECO:0000256" key="1">
    <source>
        <dbReference type="ARBA" id="ARBA00023015"/>
    </source>
</evidence>
<dbReference type="CDD" id="cd07377">
    <property type="entry name" value="WHTH_GntR"/>
    <property type="match status" value="1"/>
</dbReference>
<reference evidence="5" key="1">
    <citation type="submission" date="2020-12" db="EMBL/GenBank/DDBJ databases">
        <title>Clostridium thailandense sp. nov., a novel acetogenic bacterium isolated from peat land soil in Thailand.</title>
        <authorList>
            <person name="Chaikitkaew S."/>
            <person name="Birkeland N.K."/>
        </authorList>
    </citation>
    <scope>NUCLEOTIDE SEQUENCE</scope>
    <source>
        <strain evidence="5">PL3</strain>
    </source>
</reference>
<dbReference type="Pfam" id="PF07729">
    <property type="entry name" value="FCD"/>
    <property type="match status" value="1"/>
</dbReference>
<dbReference type="AlphaFoldDB" id="A0A949TW84"/>
<dbReference type="GO" id="GO:0003677">
    <property type="term" value="F:DNA binding"/>
    <property type="evidence" value="ECO:0007669"/>
    <property type="project" value="UniProtKB-KW"/>
</dbReference>
<keyword evidence="3" id="KW-0804">Transcription</keyword>
<dbReference type="RefSeq" id="WP_218321767.1">
    <property type="nucleotide sequence ID" value="NZ_JAEEGC010000095.1"/>
</dbReference>
<organism evidence="5 6">
    <name type="scientific">Clostridium thailandense</name>
    <dbReference type="NCBI Taxonomy" id="2794346"/>
    <lineage>
        <taxon>Bacteria</taxon>
        <taxon>Bacillati</taxon>
        <taxon>Bacillota</taxon>
        <taxon>Clostridia</taxon>
        <taxon>Eubacteriales</taxon>
        <taxon>Clostridiaceae</taxon>
        <taxon>Clostridium</taxon>
    </lineage>
</organism>
<dbReference type="Pfam" id="PF00392">
    <property type="entry name" value="GntR"/>
    <property type="match status" value="1"/>
</dbReference>
<evidence type="ECO:0000259" key="4">
    <source>
        <dbReference type="PROSITE" id="PS50949"/>
    </source>
</evidence>
<dbReference type="PANTHER" id="PTHR43537:SF47">
    <property type="entry name" value="REGULATORY PROTEIN GNTR HTH"/>
    <property type="match status" value="1"/>
</dbReference>
<keyword evidence="2" id="KW-0238">DNA-binding</keyword>
<dbReference type="GO" id="GO:0003700">
    <property type="term" value="F:DNA-binding transcription factor activity"/>
    <property type="evidence" value="ECO:0007669"/>
    <property type="project" value="InterPro"/>
</dbReference>
<name>A0A949TW84_9CLOT</name>
<evidence type="ECO:0000256" key="2">
    <source>
        <dbReference type="ARBA" id="ARBA00023125"/>
    </source>
</evidence>
<accession>A0A949TW84</accession>
<gene>
    <name evidence="5" type="ORF">I6U48_17565</name>
</gene>
<dbReference type="PANTHER" id="PTHR43537">
    <property type="entry name" value="TRANSCRIPTIONAL REGULATOR, GNTR FAMILY"/>
    <property type="match status" value="1"/>
</dbReference>
<proteinExistence type="predicted"/>
<keyword evidence="1" id="KW-0805">Transcription regulation</keyword>
<dbReference type="PROSITE" id="PS50949">
    <property type="entry name" value="HTH_GNTR"/>
    <property type="match status" value="1"/>
</dbReference>
<dbReference type="EMBL" id="JAEEGC010000095">
    <property type="protein sequence ID" value="MBV7274706.1"/>
    <property type="molecule type" value="Genomic_DNA"/>
</dbReference>